<dbReference type="InterPro" id="IPR017896">
    <property type="entry name" value="4Fe4S_Fe-S-bd"/>
</dbReference>
<accession>A0ABQ1FWN2</accession>
<protein>
    <recommendedName>
        <fullName evidence="2">4Fe-4S ferredoxin-type domain-containing protein</fullName>
    </recommendedName>
</protein>
<proteinExistence type="predicted"/>
<dbReference type="PROSITE" id="PS51379">
    <property type="entry name" value="4FE4S_FER_2"/>
    <property type="match status" value="1"/>
</dbReference>
<gene>
    <name evidence="3" type="ORF">GCM10007416_01720</name>
</gene>
<dbReference type="EMBL" id="BMEX01000001">
    <property type="protein sequence ID" value="GGA32762.1"/>
    <property type="molecule type" value="Genomic_DNA"/>
</dbReference>
<sequence>MATYAIINQETCIGCGNCEGLAPTIFDLDENGFAFVKLGESRMCPCAGGSSGSLGRSQGRMPHGFNQGG</sequence>
<evidence type="ECO:0000313" key="4">
    <source>
        <dbReference type="Proteomes" id="UP000617979"/>
    </source>
</evidence>
<comment type="caution">
    <text evidence="3">The sequence shown here is derived from an EMBL/GenBank/DDBJ whole genome shotgun (WGS) entry which is preliminary data.</text>
</comment>
<evidence type="ECO:0000256" key="1">
    <source>
        <dbReference type="SAM" id="MobiDB-lite"/>
    </source>
</evidence>
<organism evidence="3 4">
    <name type="scientific">Kroppenstedtia guangzhouensis</name>
    <dbReference type="NCBI Taxonomy" id="1274356"/>
    <lineage>
        <taxon>Bacteria</taxon>
        <taxon>Bacillati</taxon>
        <taxon>Bacillota</taxon>
        <taxon>Bacilli</taxon>
        <taxon>Bacillales</taxon>
        <taxon>Thermoactinomycetaceae</taxon>
        <taxon>Kroppenstedtia</taxon>
    </lineage>
</organism>
<feature type="domain" description="4Fe-4S ferredoxin-type" evidence="2">
    <location>
        <begin position="3"/>
        <end position="31"/>
    </location>
</feature>
<dbReference type="SUPFAM" id="SSF54862">
    <property type="entry name" value="4Fe-4S ferredoxins"/>
    <property type="match status" value="1"/>
</dbReference>
<dbReference type="Gene3D" id="3.30.70.20">
    <property type="match status" value="1"/>
</dbReference>
<dbReference type="Proteomes" id="UP000617979">
    <property type="component" value="Unassembled WGS sequence"/>
</dbReference>
<evidence type="ECO:0000313" key="3">
    <source>
        <dbReference type="EMBL" id="GGA32762.1"/>
    </source>
</evidence>
<evidence type="ECO:0000259" key="2">
    <source>
        <dbReference type="PROSITE" id="PS51379"/>
    </source>
</evidence>
<feature type="region of interest" description="Disordered" evidence="1">
    <location>
        <begin position="49"/>
        <end position="69"/>
    </location>
</feature>
<name>A0ABQ1FWN2_9BACL</name>
<keyword evidence="4" id="KW-1185">Reference proteome</keyword>
<reference evidence="4" key="1">
    <citation type="journal article" date="2019" name="Int. J. Syst. Evol. Microbiol.">
        <title>The Global Catalogue of Microorganisms (GCM) 10K type strain sequencing project: providing services to taxonomists for standard genome sequencing and annotation.</title>
        <authorList>
            <consortium name="The Broad Institute Genomics Platform"/>
            <consortium name="The Broad Institute Genome Sequencing Center for Infectious Disease"/>
            <person name="Wu L."/>
            <person name="Ma J."/>
        </authorList>
    </citation>
    <scope>NUCLEOTIDE SEQUENCE [LARGE SCALE GENOMIC DNA]</scope>
    <source>
        <strain evidence="4">CGMCC 1.12404</strain>
    </source>
</reference>
<dbReference type="Pfam" id="PF13370">
    <property type="entry name" value="Fer4_13"/>
    <property type="match status" value="1"/>
</dbReference>